<dbReference type="GO" id="GO:0012507">
    <property type="term" value="C:ER to Golgi transport vesicle membrane"/>
    <property type="evidence" value="ECO:0007669"/>
    <property type="project" value="TreeGrafter"/>
</dbReference>
<gene>
    <name evidence="12" type="ORF">DERYTH_LOCUS16880</name>
</gene>
<evidence type="ECO:0000256" key="5">
    <source>
        <dbReference type="ARBA" id="ARBA00022448"/>
    </source>
</evidence>
<dbReference type="GO" id="GO:0070971">
    <property type="term" value="C:endoplasmic reticulum exit site"/>
    <property type="evidence" value="ECO:0007669"/>
    <property type="project" value="TreeGrafter"/>
</dbReference>
<evidence type="ECO:0000256" key="10">
    <source>
        <dbReference type="ARBA" id="ARBA00030878"/>
    </source>
</evidence>
<comment type="similarity">
    <text evidence="2">Belongs to the SEC16 family.</text>
</comment>
<comment type="function">
    <text evidence="8">Involved in the initiation of assembly of the COPII coat required for the formation of transport vesicles from the endoplasmic reticulum (ER) and the selection of cargo molecules. Also involved in autophagy.</text>
</comment>
<evidence type="ECO:0000259" key="11">
    <source>
        <dbReference type="Pfam" id="PF12931"/>
    </source>
</evidence>
<dbReference type="Gene3D" id="1.25.40.1030">
    <property type="match status" value="1"/>
</dbReference>
<evidence type="ECO:0000256" key="9">
    <source>
        <dbReference type="ARBA" id="ARBA00030650"/>
    </source>
</evidence>
<feature type="domain" description="Sec16 Sec23-binding" evidence="11">
    <location>
        <begin position="51"/>
        <end position="183"/>
    </location>
</feature>
<dbReference type="AlphaFoldDB" id="A0A9N9IU39"/>
<evidence type="ECO:0000256" key="7">
    <source>
        <dbReference type="ARBA" id="ARBA00022892"/>
    </source>
</evidence>
<evidence type="ECO:0000256" key="2">
    <source>
        <dbReference type="ARBA" id="ARBA00005927"/>
    </source>
</evidence>
<evidence type="ECO:0000256" key="6">
    <source>
        <dbReference type="ARBA" id="ARBA00022824"/>
    </source>
</evidence>
<proteinExistence type="inferred from homology"/>
<feature type="non-terminal residue" evidence="12">
    <location>
        <position position="183"/>
    </location>
</feature>
<evidence type="ECO:0000256" key="8">
    <source>
        <dbReference type="ARBA" id="ARBA00024687"/>
    </source>
</evidence>
<evidence type="ECO:0000313" key="12">
    <source>
        <dbReference type="EMBL" id="CAG8750751.1"/>
    </source>
</evidence>
<name>A0A9N9IU39_9GLOM</name>
<comment type="caution">
    <text evidence="12">The sequence shown here is derived from an EMBL/GenBank/DDBJ whole genome shotgun (WGS) entry which is preliminary data.</text>
</comment>
<dbReference type="InterPro" id="IPR024298">
    <property type="entry name" value="Sec16_Sec23-bd"/>
</dbReference>
<dbReference type="PANTHER" id="PTHR13402:SF6">
    <property type="entry name" value="SECRETORY 16, ISOFORM I"/>
    <property type="match status" value="1"/>
</dbReference>
<keyword evidence="5" id="KW-0813">Transport</keyword>
<evidence type="ECO:0000256" key="3">
    <source>
        <dbReference type="ARBA" id="ARBA00020746"/>
    </source>
</evidence>
<keyword evidence="7" id="KW-0931">ER-Golgi transport</keyword>
<reference evidence="12" key="1">
    <citation type="submission" date="2021-06" db="EMBL/GenBank/DDBJ databases">
        <authorList>
            <person name="Kallberg Y."/>
            <person name="Tangrot J."/>
            <person name="Rosling A."/>
        </authorList>
    </citation>
    <scope>NUCLEOTIDE SEQUENCE</scope>
    <source>
        <strain evidence="12">MA453B</strain>
    </source>
</reference>
<dbReference type="PANTHER" id="PTHR13402">
    <property type="entry name" value="RGPR-RELATED"/>
    <property type="match status" value="1"/>
</dbReference>
<dbReference type="GO" id="GO:0007030">
    <property type="term" value="P:Golgi organization"/>
    <property type="evidence" value="ECO:0007669"/>
    <property type="project" value="TreeGrafter"/>
</dbReference>
<comment type="subcellular location">
    <subcellularLocation>
        <location evidence="1">Endoplasmic reticulum</location>
    </subcellularLocation>
</comment>
<dbReference type="Proteomes" id="UP000789405">
    <property type="component" value="Unassembled WGS sequence"/>
</dbReference>
<dbReference type="GO" id="GO:0016192">
    <property type="term" value="P:vesicle-mediated transport"/>
    <property type="evidence" value="ECO:0007669"/>
    <property type="project" value="UniProtKB-KW"/>
</dbReference>
<dbReference type="OrthoDB" id="8918678at2759"/>
<sequence>KQFAPHSALLNRVTHSSATGVYPLNPTITTNNNPQMGTINNTQYLYSPSTESDIPFESLEKWRETLAMILANRSPGDNQAITVLGDMLKECGWIQAACVCYILSPQTSLHSGIDTPNSRFTLVCHDHFQDPSFKDLKALRLSEIYEFGLSLKSNEGGLPFLQPYKLLYAWWLADFGYLNEARR</sequence>
<evidence type="ECO:0000313" key="13">
    <source>
        <dbReference type="Proteomes" id="UP000789405"/>
    </source>
</evidence>
<evidence type="ECO:0000256" key="1">
    <source>
        <dbReference type="ARBA" id="ARBA00004240"/>
    </source>
</evidence>
<protein>
    <recommendedName>
        <fullName evidence="4">COPII coat assembly protein SEC16</fullName>
    </recommendedName>
    <alternativeName>
        <fullName evidence="3">COPII coat assembly protein sec16</fullName>
    </alternativeName>
    <alternativeName>
        <fullName evidence="9 10">protein transport protein SEC16</fullName>
    </alternativeName>
</protein>
<keyword evidence="13" id="KW-1185">Reference proteome</keyword>
<keyword evidence="6" id="KW-0256">Endoplasmic reticulum</keyword>
<organism evidence="12 13">
    <name type="scientific">Dentiscutata erythropus</name>
    <dbReference type="NCBI Taxonomy" id="1348616"/>
    <lineage>
        <taxon>Eukaryota</taxon>
        <taxon>Fungi</taxon>
        <taxon>Fungi incertae sedis</taxon>
        <taxon>Mucoromycota</taxon>
        <taxon>Glomeromycotina</taxon>
        <taxon>Glomeromycetes</taxon>
        <taxon>Diversisporales</taxon>
        <taxon>Gigasporaceae</taxon>
        <taxon>Dentiscutata</taxon>
    </lineage>
</organism>
<accession>A0A9N9IU39</accession>
<dbReference type="Pfam" id="PF12931">
    <property type="entry name" value="TPR_Sec16"/>
    <property type="match status" value="1"/>
</dbReference>
<dbReference type="EMBL" id="CAJVPY010015249">
    <property type="protein sequence ID" value="CAG8750751.1"/>
    <property type="molecule type" value="Genomic_DNA"/>
</dbReference>
<evidence type="ECO:0000256" key="4">
    <source>
        <dbReference type="ARBA" id="ARBA00021659"/>
    </source>
</evidence>
<dbReference type="GO" id="GO:0070973">
    <property type="term" value="P:protein localization to endoplasmic reticulum exit site"/>
    <property type="evidence" value="ECO:0007669"/>
    <property type="project" value="TreeGrafter"/>
</dbReference>